<feature type="region of interest" description="Disordered" evidence="1">
    <location>
        <begin position="48"/>
        <end position="126"/>
    </location>
</feature>
<gene>
    <name evidence="3" type="ORF">ACFQVC_35905</name>
</gene>
<protein>
    <submittedName>
        <fullName evidence="3">DUF6479 family protein</fullName>
    </submittedName>
</protein>
<name>A0ABW2JVC6_9ACTN</name>
<accession>A0ABW2JVC6</accession>
<feature type="compositionally biased region" description="Basic and acidic residues" evidence="1">
    <location>
        <begin position="49"/>
        <end position="61"/>
    </location>
</feature>
<proteinExistence type="predicted"/>
<dbReference type="InterPro" id="IPR045513">
    <property type="entry name" value="DUF6479"/>
</dbReference>
<keyword evidence="4" id="KW-1185">Reference proteome</keyword>
<keyword evidence="2" id="KW-0812">Transmembrane</keyword>
<sequence length="126" mass="13261">MTAQSIGNDTALHVAANAFVGGIAPFLVGLIVAGALIWAVWLGLRVRRREPGPPRPEEQPRLPDGGPVGDVSEVREPDEVPRDQGRLMPHELKGDHAGSRRSGDQSPRRWSPGSSGAFGSGGPGKT</sequence>
<evidence type="ECO:0000256" key="2">
    <source>
        <dbReference type="SAM" id="Phobius"/>
    </source>
</evidence>
<dbReference type="RefSeq" id="WP_381838634.1">
    <property type="nucleotide sequence ID" value="NZ_JBHTCF010000022.1"/>
</dbReference>
<feature type="compositionally biased region" description="Gly residues" evidence="1">
    <location>
        <begin position="116"/>
        <end position="126"/>
    </location>
</feature>
<organism evidence="3 4">
    <name type="scientific">Streptomyces monticola</name>
    <dbReference type="NCBI Taxonomy" id="2666263"/>
    <lineage>
        <taxon>Bacteria</taxon>
        <taxon>Bacillati</taxon>
        <taxon>Actinomycetota</taxon>
        <taxon>Actinomycetes</taxon>
        <taxon>Kitasatosporales</taxon>
        <taxon>Streptomycetaceae</taxon>
        <taxon>Streptomyces</taxon>
    </lineage>
</organism>
<evidence type="ECO:0000313" key="3">
    <source>
        <dbReference type="EMBL" id="MFC7309584.1"/>
    </source>
</evidence>
<comment type="caution">
    <text evidence="3">The sequence shown here is derived from an EMBL/GenBank/DDBJ whole genome shotgun (WGS) entry which is preliminary data.</text>
</comment>
<feature type="compositionally biased region" description="Basic and acidic residues" evidence="1">
    <location>
        <begin position="72"/>
        <end position="107"/>
    </location>
</feature>
<dbReference type="EMBL" id="JBHTCF010000022">
    <property type="protein sequence ID" value="MFC7309584.1"/>
    <property type="molecule type" value="Genomic_DNA"/>
</dbReference>
<evidence type="ECO:0000256" key="1">
    <source>
        <dbReference type="SAM" id="MobiDB-lite"/>
    </source>
</evidence>
<keyword evidence="2" id="KW-0472">Membrane</keyword>
<keyword evidence="2" id="KW-1133">Transmembrane helix</keyword>
<feature type="transmembrane region" description="Helical" evidence="2">
    <location>
        <begin position="23"/>
        <end position="44"/>
    </location>
</feature>
<evidence type="ECO:0000313" key="4">
    <source>
        <dbReference type="Proteomes" id="UP001596523"/>
    </source>
</evidence>
<dbReference type="Pfam" id="PF20087">
    <property type="entry name" value="DUF6479"/>
    <property type="match status" value="1"/>
</dbReference>
<dbReference type="Proteomes" id="UP001596523">
    <property type="component" value="Unassembled WGS sequence"/>
</dbReference>
<reference evidence="4" key="1">
    <citation type="journal article" date="2019" name="Int. J. Syst. Evol. Microbiol.">
        <title>The Global Catalogue of Microorganisms (GCM) 10K type strain sequencing project: providing services to taxonomists for standard genome sequencing and annotation.</title>
        <authorList>
            <consortium name="The Broad Institute Genomics Platform"/>
            <consortium name="The Broad Institute Genome Sequencing Center for Infectious Disease"/>
            <person name="Wu L."/>
            <person name="Ma J."/>
        </authorList>
    </citation>
    <scope>NUCLEOTIDE SEQUENCE [LARGE SCALE GENOMIC DNA]</scope>
    <source>
        <strain evidence="4">SYNS20</strain>
    </source>
</reference>